<evidence type="ECO:0000313" key="2">
    <source>
        <dbReference type="Proteomes" id="UP000308652"/>
    </source>
</evidence>
<protein>
    <submittedName>
        <fullName evidence="1">Uncharacterized protein</fullName>
    </submittedName>
</protein>
<proteinExistence type="predicted"/>
<sequence length="113" mass="12757">MTPHATVLLGYRERVPPRPPLPPRNKDIAQLLFVYSFISTGAFLRILMTCLPDLCLSAYSIENSEILSRSDDLQPLLVPSNEVWSKSYPQIKHDVYSPAWLTLLALSLVVFSI</sequence>
<dbReference type="AlphaFoldDB" id="A0A5C3LG80"/>
<reference evidence="1 2" key="1">
    <citation type="journal article" date="2019" name="Nat. Ecol. Evol.">
        <title>Megaphylogeny resolves global patterns of mushroom evolution.</title>
        <authorList>
            <person name="Varga T."/>
            <person name="Krizsan K."/>
            <person name="Foldi C."/>
            <person name="Dima B."/>
            <person name="Sanchez-Garcia M."/>
            <person name="Sanchez-Ramirez S."/>
            <person name="Szollosi G.J."/>
            <person name="Szarkandi J.G."/>
            <person name="Papp V."/>
            <person name="Albert L."/>
            <person name="Andreopoulos W."/>
            <person name="Angelini C."/>
            <person name="Antonin V."/>
            <person name="Barry K.W."/>
            <person name="Bougher N.L."/>
            <person name="Buchanan P."/>
            <person name="Buyck B."/>
            <person name="Bense V."/>
            <person name="Catcheside P."/>
            <person name="Chovatia M."/>
            <person name="Cooper J."/>
            <person name="Damon W."/>
            <person name="Desjardin D."/>
            <person name="Finy P."/>
            <person name="Geml J."/>
            <person name="Haridas S."/>
            <person name="Hughes K."/>
            <person name="Justo A."/>
            <person name="Karasinski D."/>
            <person name="Kautmanova I."/>
            <person name="Kiss B."/>
            <person name="Kocsube S."/>
            <person name="Kotiranta H."/>
            <person name="LaButti K.M."/>
            <person name="Lechner B.E."/>
            <person name="Liimatainen K."/>
            <person name="Lipzen A."/>
            <person name="Lukacs Z."/>
            <person name="Mihaltcheva S."/>
            <person name="Morgado L.N."/>
            <person name="Niskanen T."/>
            <person name="Noordeloos M.E."/>
            <person name="Ohm R.A."/>
            <person name="Ortiz-Santana B."/>
            <person name="Ovrebo C."/>
            <person name="Racz N."/>
            <person name="Riley R."/>
            <person name="Savchenko A."/>
            <person name="Shiryaev A."/>
            <person name="Soop K."/>
            <person name="Spirin V."/>
            <person name="Szebenyi C."/>
            <person name="Tomsovsky M."/>
            <person name="Tulloss R.E."/>
            <person name="Uehling J."/>
            <person name="Grigoriev I.V."/>
            <person name="Vagvolgyi C."/>
            <person name="Papp T."/>
            <person name="Martin F.M."/>
            <person name="Miettinen O."/>
            <person name="Hibbett D.S."/>
            <person name="Nagy L.G."/>
        </authorList>
    </citation>
    <scope>NUCLEOTIDE SEQUENCE [LARGE SCALE GENOMIC DNA]</scope>
    <source>
        <strain evidence="1 2">CBS 166.37</strain>
    </source>
</reference>
<dbReference type="EMBL" id="ML213715">
    <property type="protein sequence ID" value="TFK31712.1"/>
    <property type="molecule type" value="Genomic_DNA"/>
</dbReference>
<keyword evidence="2" id="KW-1185">Reference proteome</keyword>
<organism evidence="1 2">
    <name type="scientific">Crucibulum laeve</name>
    <dbReference type="NCBI Taxonomy" id="68775"/>
    <lineage>
        <taxon>Eukaryota</taxon>
        <taxon>Fungi</taxon>
        <taxon>Dikarya</taxon>
        <taxon>Basidiomycota</taxon>
        <taxon>Agaricomycotina</taxon>
        <taxon>Agaricomycetes</taxon>
        <taxon>Agaricomycetidae</taxon>
        <taxon>Agaricales</taxon>
        <taxon>Agaricineae</taxon>
        <taxon>Nidulariaceae</taxon>
        <taxon>Crucibulum</taxon>
    </lineage>
</organism>
<dbReference type="Proteomes" id="UP000308652">
    <property type="component" value="Unassembled WGS sequence"/>
</dbReference>
<accession>A0A5C3LG80</accession>
<gene>
    <name evidence="1" type="ORF">BDQ12DRAFT_693654</name>
</gene>
<name>A0A5C3LG80_9AGAR</name>
<evidence type="ECO:0000313" key="1">
    <source>
        <dbReference type="EMBL" id="TFK31712.1"/>
    </source>
</evidence>